<dbReference type="RefSeq" id="WP_066440828.1">
    <property type="nucleotide sequence ID" value="NZ_CP033912.1"/>
</dbReference>
<dbReference type="EMBL" id="CP033915">
    <property type="protein sequence ID" value="AZA86453.1"/>
    <property type="molecule type" value="Genomic_DNA"/>
</dbReference>
<feature type="transmembrane region" description="Helical" evidence="1">
    <location>
        <begin position="132"/>
        <end position="153"/>
    </location>
</feature>
<dbReference type="EMBL" id="CP033912">
    <property type="protein sequence ID" value="AZA94861.1"/>
    <property type="molecule type" value="Genomic_DNA"/>
</dbReference>
<dbReference type="AlphaFoldDB" id="A0A3G6MR23"/>
<evidence type="ECO:0000256" key="1">
    <source>
        <dbReference type="SAM" id="Phobius"/>
    </source>
</evidence>
<keyword evidence="1" id="KW-0812">Transmembrane</keyword>
<proteinExistence type="predicted"/>
<accession>A0A3G6MR23</accession>
<dbReference type="OrthoDB" id="713921at2"/>
<protein>
    <recommendedName>
        <fullName evidence="6">DUF2306 domain-containing protein</fullName>
    </recommendedName>
</protein>
<keyword evidence="1" id="KW-0472">Membrane</keyword>
<feature type="transmembrane region" description="Helical" evidence="1">
    <location>
        <begin position="6"/>
        <end position="28"/>
    </location>
</feature>
<dbReference type="KEGG" id="csha:EG350_13890"/>
<feature type="transmembrane region" description="Helical" evidence="1">
    <location>
        <begin position="40"/>
        <end position="56"/>
    </location>
</feature>
<dbReference type="Proteomes" id="UP000281741">
    <property type="component" value="Chromosome"/>
</dbReference>
<feature type="transmembrane region" description="Helical" evidence="1">
    <location>
        <begin position="62"/>
        <end position="81"/>
    </location>
</feature>
<evidence type="ECO:0000313" key="4">
    <source>
        <dbReference type="Proteomes" id="UP000274073"/>
    </source>
</evidence>
<organism evidence="2 4">
    <name type="scientific">Chryseobacterium shandongense</name>
    <dbReference type="NCBI Taxonomy" id="1493872"/>
    <lineage>
        <taxon>Bacteria</taxon>
        <taxon>Pseudomonadati</taxon>
        <taxon>Bacteroidota</taxon>
        <taxon>Flavobacteriia</taxon>
        <taxon>Flavobacteriales</taxon>
        <taxon>Weeksellaceae</taxon>
        <taxon>Chryseobacterium group</taxon>
        <taxon>Chryseobacterium</taxon>
    </lineage>
</organism>
<name>A0A3G6MR23_9FLAO</name>
<sequence>MSLSGLGIFHTIIGISAIVAAVIGFVKYGKINLAARSGKVYFYTTLVTSVTALGISKHGGFNAGHAFSIFIIFLIAVAYFLHSNKKESGKARYFENFLLSFSFFLSLVPTVNETFTRVPIGHPLAKDIKDPVIAQTLLVLFILFMVGSVFQFFKQKKVYKKTILLNKNEIQF</sequence>
<gene>
    <name evidence="2" type="ORF">EG349_06460</name>
    <name evidence="3" type="ORF">EG353_04470</name>
</gene>
<dbReference type="Proteomes" id="UP000274073">
    <property type="component" value="Chromosome"/>
</dbReference>
<feature type="transmembrane region" description="Helical" evidence="1">
    <location>
        <begin position="93"/>
        <end position="112"/>
    </location>
</feature>
<evidence type="ECO:0000313" key="5">
    <source>
        <dbReference type="Proteomes" id="UP000281741"/>
    </source>
</evidence>
<keyword evidence="5" id="KW-1185">Reference proteome</keyword>
<evidence type="ECO:0000313" key="2">
    <source>
        <dbReference type="EMBL" id="AZA86453.1"/>
    </source>
</evidence>
<reference evidence="4 5" key="1">
    <citation type="submission" date="2018-11" db="EMBL/GenBank/DDBJ databases">
        <title>Proposal to divide the Flavobacteriaceae and reorganize its genera based on Amino Acid Identity values calculated from whole genome sequences.</title>
        <authorList>
            <person name="Nicholson A.C."/>
            <person name="Gulvik C.A."/>
            <person name="Whitney A.M."/>
            <person name="Humrighouse B.W."/>
            <person name="Bell M."/>
            <person name="Holmes B."/>
            <person name="Steigerwalt A.G."/>
            <person name="Villarma A."/>
            <person name="Sheth M."/>
            <person name="Batra D."/>
            <person name="Pryor J."/>
            <person name="Bernardet J.-F."/>
            <person name="Hugo C."/>
            <person name="Kampfer P."/>
            <person name="Newman J."/>
            <person name="McQuiston J.R."/>
        </authorList>
    </citation>
    <scope>NUCLEOTIDE SEQUENCE [LARGE SCALE GENOMIC DNA]</scope>
    <source>
        <strain evidence="2 4">G0207</strain>
        <strain evidence="3 5">H5143</strain>
    </source>
</reference>
<keyword evidence="1" id="KW-1133">Transmembrane helix</keyword>
<evidence type="ECO:0008006" key="6">
    <source>
        <dbReference type="Google" id="ProtNLM"/>
    </source>
</evidence>
<evidence type="ECO:0000313" key="3">
    <source>
        <dbReference type="EMBL" id="AZA94861.1"/>
    </source>
</evidence>